<evidence type="ECO:0000313" key="4">
    <source>
        <dbReference type="Proteomes" id="UP000543287"/>
    </source>
</evidence>
<dbReference type="GO" id="GO:0005813">
    <property type="term" value="C:centrosome"/>
    <property type="evidence" value="ECO:0007669"/>
    <property type="project" value="InterPro"/>
</dbReference>
<feature type="region of interest" description="Disordered" evidence="1">
    <location>
        <begin position="37"/>
        <end position="83"/>
    </location>
</feature>
<comment type="caution">
    <text evidence="3">The sequence shown here is derived from an EMBL/GenBank/DDBJ whole genome shotgun (WGS) entry which is preliminary data.</text>
</comment>
<dbReference type="PANTHER" id="PTHR13958:SF3">
    <property type="entry name" value="CAP-GLY DOMAIN-CONTAINING PROTEIN-RELATED"/>
    <property type="match status" value="1"/>
</dbReference>
<gene>
    <name evidence="3" type="primary">Cep350_1</name>
    <name evidence="3" type="ORF">DRONOV_R15260</name>
</gene>
<dbReference type="SUPFAM" id="SSF74924">
    <property type="entry name" value="Cap-Gly domain"/>
    <property type="match status" value="1"/>
</dbReference>
<dbReference type="InterPro" id="IPR000938">
    <property type="entry name" value="CAP-Gly_domain"/>
</dbReference>
<name>A0A7K9AZG3_DRONO</name>
<dbReference type="Proteomes" id="UP000543287">
    <property type="component" value="Unassembled WGS sequence"/>
</dbReference>
<feature type="compositionally biased region" description="Acidic residues" evidence="1">
    <location>
        <begin position="291"/>
        <end position="302"/>
    </location>
</feature>
<feature type="non-terminal residue" evidence="3">
    <location>
        <position position="1"/>
    </location>
</feature>
<dbReference type="AlphaFoldDB" id="A0A7K9AZG3"/>
<evidence type="ECO:0000256" key="1">
    <source>
        <dbReference type="SAM" id="MobiDB-lite"/>
    </source>
</evidence>
<feature type="domain" description="CAP-Gly" evidence="2">
    <location>
        <begin position="232"/>
        <end position="274"/>
    </location>
</feature>
<dbReference type="PANTHER" id="PTHR13958">
    <property type="entry name" value="CENTROSOME-ASSOCIATED PROTEIN 350"/>
    <property type="match status" value="1"/>
</dbReference>
<sequence length="814" mass="92009">SSKGEDDTIFISDEGLLSADEDTLSEILSPVDEVLSYGSADLPSSNKKDLSFPSEDPPPPLGVDAMKNDDSSFSTDDFPSPPEQMTFSETRLCMDEDISLKTDALPPLPDNIVPEELPLLNPEPIDVFSTQDGNLSEQSLVKEDISSAKKDLLEHQQGGYEMSLQCLEFLHVPNPVSSGEASKNTGAMKKLRKTHVTLPKAEEESHDPLLSFEIGDRVLVKKTQPGTLMFKGRTCFDSGYWAGVALDKAEGDNSGTYQGVKYFECAQHCGIFVRPDQISHLLEANDNGSNDTEDEDSDSFYDDESFQGDCKYTEDDKQGAGITKQKAEDTNNVGGSEVKEKQSRLHIALLSGTGQKFPNSGQCKGNEFLCQNNLMCLQSDKEKTELTQIKQSILADMLPVENKTSNTDERNTSKNICCSVEDQKRKKLIDDIASELSKKLLFDTLIAFSETAQHKHKSAFEEEVINYGKGPQQEDNQKRFLFKENPADSLSKQSAKVSDVLLCGFDMLSIYGCHTVAERIVTKFVDDALKEYKKIRRKQGAKAGKIFHLSSDTSPTTLPFLIKILDAGVFGSSEDFDRLNSDQCILERQTQKQYLYKLDQWHSAPWKKTAEVPLVVPHYSSSVKKLSAHAVEELWTPENMHSSCRRISVPKHFECNDFSENNLETESKRMYNQIIFDLTHELLCAEYHVTVNPNAFPWLKENLGSCYSRHLCRRTDVNEVKTFVQGEIIKIMNLEKNDLEMKRKFLKMSKYGNCKRDRVDLILIQELRKEESQWTYYDDDELTVKMRITEDIFDSLILDTIRVLNKIYLTRACD</sequence>
<dbReference type="GO" id="GO:0008017">
    <property type="term" value="F:microtubule binding"/>
    <property type="evidence" value="ECO:0007669"/>
    <property type="project" value="InterPro"/>
</dbReference>
<dbReference type="Gene3D" id="2.30.30.190">
    <property type="entry name" value="CAP Gly-rich-like domain"/>
    <property type="match status" value="1"/>
</dbReference>
<proteinExistence type="predicted"/>
<dbReference type="InterPro" id="IPR036859">
    <property type="entry name" value="CAP-Gly_dom_sf"/>
</dbReference>
<feature type="region of interest" description="Disordered" evidence="1">
    <location>
        <begin position="283"/>
        <end position="302"/>
    </location>
</feature>
<evidence type="ECO:0000259" key="2">
    <source>
        <dbReference type="PROSITE" id="PS50245"/>
    </source>
</evidence>
<evidence type="ECO:0000313" key="3">
    <source>
        <dbReference type="EMBL" id="NXG33366.1"/>
    </source>
</evidence>
<dbReference type="GO" id="GO:0034453">
    <property type="term" value="P:microtubule anchoring"/>
    <property type="evidence" value="ECO:0007669"/>
    <property type="project" value="InterPro"/>
</dbReference>
<protein>
    <submittedName>
        <fullName evidence="3">CE350 protein</fullName>
    </submittedName>
</protein>
<feature type="non-terminal residue" evidence="3">
    <location>
        <position position="814"/>
    </location>
</feature>
<dbReference type="InterPro" id="IPR028750">
    <property type="entry name" value="CEP350/CC187"/>
</dbReference>
<feature type="region of interest" description="Disordered" evidence="1">
    <location>
        <begin position="314"/>
        <end position="338"/>
    </location>
</feature>
<dbReference type="EMBL" id="VWZH01000097">
    <property type="protein sequence ID" value="NXG33366.1"/>
    <property type="molecule type" value="Genomic_DNA"/>
</dbReference>
<dbReference type="PROSITE" id="PS50245">
    <property type="entry name" value="CAP_GLY_2"/>
    <property type="match status" value="1"/>
</dbReference>
<dbReference type="SMART" id="SM01052">
    <property type="entry name" value="CAP_GLY"/>
    <property type="match status" value="1"/>
</dbReference>
<dbReference type="Pfam" id="PF01302">
    <property type="entry name" value="CAP_GLY"/>
    <property type="match status" value="1"/>
</dbReference>
<reference evidence="3 4" key="1">
    <citation type="submission" date="2019-09" db="EMBL/GenBank/DDBJ databases">
        <title>Bird 10,000 Genomes (B10K) Project - Family phase.</title>
        <authorList>
            <person name="Zhang G."/>
        </authorList>
    </citation>
    <scope>NUCLEOTIDE SEQUENCE [LARGE SCALE GENOMIC DNA]</scope>
    <source>
        <strain evidence="3">B10K-LSUMZ-23963</strain>
        <tissue evidence="3">Muscle</tissue>
    </source>
</reference>
<accession>A0A7K9AZG3</accession>
<organism evidence="3 4">
    <name type="scientific">Dromaius novaehollandiae</name>
    <name type="common">Emu</name>
    <dbReference type="NCBI Taxonomy" id="8790"/>
    <lineage>
        <taxon>Eukaryota</taxon>
        <taxon>Metazoa</taxon>
        <taxon>Chordata</taxon>
        <taxon>Craniata</taxon>
        <taxon>Vertebrata</taxon>
        <taxon>Euteleostomi</taxon>
        <taxon>Archelosauria</taxon>
        <taxon>Archosauria</taxon>
        <taxon>Dinosauria</taxon>
        <taxon>Saurischia</taxon>
        <taxon>Theropoda</taxon>
        <taxon>Coelurosauria</taxon>
        <taxon>Aves</taxon>
        <taxon>Palaeognathae</taxon>
        <taxon>Casuariiformes</taxon>
        <taxon>Dromaiidae</taxon>
        <taxon>Dromaius</taxon>
    </lineage>
</organism>